<evidence type="ECO:0000256" key="6">
    <source>
        <dbReference type="SAM" id="MobiDB-lite"/>
    </source>
</evidence>
<comment type="subcellular location">
    <subcellularLocation>
        <location evidence="1">Endoplasmic reticulum membrane</location>
        <topology evidence="1">Single-pass membrane protein</topology>
    </subcellularLocation>
</comment>
<dbReference type="InterPro" id="IPR052250">
    <property type="entry name" value="PDI_TMX3"/>
</dbReference>
<keyword evidence="10" id="KW-1185">Reference proteome</keyword>
<dbReference type="InterPro" id="IPR013766">
    <property type="entry name" value="Thioredoxin_domain"/>
</dbReference>
<evidence type="ECO:0000256" key="2">
    <source>
        <dbReference type="ARBA" id="ARBA00022692"/>
    </source>
</evidence>
<dbReference type="Pfam" id="PF13848">
    <property type="entry name" value="Thioredoxin_6"/>
    <property type="match status" value="1"/>
</dbReference>
<reference evidence="9" key="1">
    <citation type="submission" date="2020-04" db="EMBL/GenBank/DDBJ databases">
        <authorList>
            <person name="Alioto T."/>
            <person name="Alioto T."/>
            <person name="Gomez Garrido J."/>
        </authorList>
    </citation>
    <scope>NUCLEOTIDE SEQUENCE</scope>
    <source>
        <strain evidence="9">A484AB</strain>
    </source>
</reference>
<gene>
    <name evidence="9" type="ORF">PACLA_8A036883</name>
</gene>
<dbReference type="PROSITE" id="PS51352">
    <property type="entry name" value="THIOREDOXIN_2"/>
    <property type="match status" value="1"/>
</dbReference>
<dbReference type="OrthoDB" id="74910at2759"/>
<protein>
    <submittedName>
        <fullName evidence="9">Disulfide-isomerase TMX3</fullName>
    </submittedName>
</protein>
<feature type="transmembrane region" description="Helical" evidence="7">
    <location>
        <begin position="387"/>
        <end position="410"/>
    </location>
</feature>
<feature type="compositionally biased region" description="Acidic residues" evidence="6">
    <location>
        <begin position="430"/>
        <end position="440"/>
    </location>
</feature>
<comment type="function">
    <text evidence="5">Probable disulfide isomerase, which participates in the folding of proteins containing disulfide bonds. May act as a dithiol oxidase. Acts as a regulator of endoplasmic reticulum-mitochondria contact sites via its ability to regulate redox signals.</text>
</comment>
<name>A0A7D9DAB4_PARCT</name>
<evidence type="ECO:0000313" key="10">
    <source>
        <dbReference type="Proteomes" id="UP001152795"/>
    </source>
</evidence>
<proteinExistence type="predicted"/>
<keyword evidence="2 7" id="KW-0812">Transmembrane</keyword>
<organism evidence="9 10">
    <name type="scientific">Paramuricea clavata</name>
    <name type="common">Red gorgonian</name>
    <name type="synonym">Violescent sea-whip</name>
    <dbReference type="NCBI Taxonomy" id="317549"/>
    <lineage>
        <taxon>Eukaryota</taxon>
        <taxon>Metazoa</taxon>
        <taxon>Cnidaria</taxon>
        <taxon>Anthozoa</taxon>
        <taxon>Octocorallia</taxon>
        <taxon>Malacalcyonacea</taxon>
        <taxon>Plexauridae</taxon>
        <taxon>Paramuricea</taxon>
    </lineage>
</organism>
<dbReference type="GO" id="GO:0005789">
    <property type="term" value="C:endoplasmic reticulum membrane"/>
    <property type="evidence" value="ECO:0007669"/>
    <property type="project" value="UniProtKB-SubCell"/>
</dbReference>
<dbReference type="PANTHER" id="PTHR46426:SF1">
    <property type="entry name" value="PROTEIN DISULFIDE-ISOMERASE TMX3"/>
    <property type="match status" value="1"/>
</dbReference>
<evidence type="ECO:0000256" key="4">
    <source>
        <dbReference type="ARBA" id="ARBA00023136"/>
    </source>
</evidence>
<evidence type="ECO:0000256" key="5">
    <source>
        <dbReference type="ARBA" id="ARBA00045246"/>
    </source>
</evidence>
<feature type="region of interest" description="Disordered" evidence="6">
    <location>
        <begin position="416"/>
        <end position="451"/>
    </location>
</feature>
<keyword evidence="8" id="KW-0732">Signal</keyword>
<dbReference type="SUPFAM" id="SSF52833">
    <property type="entry name" value="Thioredoxin-like"/>
    <property type="match status" value="2"/>
</dbReference>
<dbReference type="PRINTS" id="PR00421">
    <property type="entry name" value="THIOREDOXIN"/>
</dbReference>
<keyword evidence="4 7" id="KW-0472">Membrane</keyword>
<evidence type="ECO:0000256" key="7">
    <source>
        <dbReference type="SAM" id="Phobius"/>
    </source>
</evidence>
<feature type="compositionally biased region" description="Basic and acidic residues" evidence="6">
    <location>
        <begin position="441"/>
        <end position="451"/>
    </location>
</feature>
<evidence type="ECO:0000256" key="1">
    <source>
        <dbReference type="ARBA" id="ARBA00004389"/>
    </source>
</evidence>
<dbReference type="AlphaFoldDB" id="A0A7D9DAB4"/>
<evidence type="ECO:0000313" key="9">
    <source>
        <dbReference type="EMBL" id="CAB3980074.1"/>
    </source>
</evidence>
<dbReference type="InterPro" id="IPR036249">
    <property type="entry name" value="Thioredoxin-like_sf"/>
</dbReference>
<accession>A0A7D9DAB4</accession>
<dbReference type="InterPro" id="IPR017937">
    <property type="entry name" value="Thioredoxin_CS"/>
</dbReference>
<dbReference type="Proteomes" id="UP001152795">
    <property type="component" value="Unassembled WGS sequence"/>
</dbReference>
<dbReference type="Gene3D" id="3.40.30.10">
    <property type="entry name" value="Glutaredoxin"/>
    <property type="match status" value="3"/>
</dbReference>
<evidence type="ECO:0000256" key="3">
    <source>
        <dbReference type="ARBA" id="ARBA00022989"/>
    </source>
</evidence>
<dbReference type="PROSITE" id="PS00194">
    <property type="entry name" value="THIOREDOXIN_1"/>
    <property type="match status" value="1"/>
</dbReference>
<sequence>MADFYIKVLVLFCTDIFVVQVNSRVVDLDESFNELKKDGHYWFVEFYAPWCGHCKRLEPVWEEVGAELSKQSTTIVTARIDCQKHRSIAEDYEIRGFPTLKFFRGNVTARYSGSLSKDALVEFALKASRPILTEFKTSKELEKRKSSSDVFFLFVKDDSPQSEEYKKIVQDIAEQKIAQVMFYTISSSLLPEDMKLDEVPNLLVFKNAQYYSFEDKGEAVNKTNLSLWVDQEKFLPFMFITDSNINELAETGKMIVFLTFSKNKEHSQITKRMGEVGKKVATEMHSTYGKHFQFAGIFDIDVMESIMMTTVEVPFVLVLNPATRIFYILPTSELSESFNQEQLEAFLQDVLNGKAVAHGGKTFSVRMWRIWWDVRSSVKDIWSASPLMAILIIGLPFLVFAFLIVMLCCLEAPPEDELEHEGNGEQREVNEDEKGDSDDVPDTKSTRLKED</sequence>
<feature type="signal peptide" evidence="8">
    <location>
        <begin position="1"/>
        <end position="23"/>
    </location>
</feature>
<dbReference type="PANTHER" id="PTHR46426">
    <property type="entry name" value="PROTEIN DISULFIDE-ISOMERASE TMX3"/>
    <property type="match status" value="1"/>
</dbReference>
<dbReference type="Pfam" id="PF00085">
    <property type="entry name" value="Thioredoxin"/>
    <property type="match status" value="1"/>
</dbReference>
<comment type="caution">
    <text evidence="9">The sequence shown here is derived from an EMBL/GenBank/DDBJ whole genome shotgun (WGS) entry which is preliminary data.</text>
</comment>
<feature type="chain" id="PRO_5043333037" evidence="8">
    <location>
        <begin position="24"/>
        <end position="451"/>
    </location>
</feature>
<evidence type="ECO:0000256" key="8">
    <source>
        <dbReference type="SAM" id="SignalP"/>
    </source>
</evidence>
<dbReference type="EMBL" id="CACRXK020000255">
    <property type="protein sequence ID" value="CAB3980074.1"/>
    <property type="molecule type" value="Genomic_DNA"/>
</dbReference>
<keyword evidence="3 7" id="KW-1133">Transmembrane helix</keyword>
<feature type="compositionally biased region" description="Basic and acidic residues" evidence="6">
    <location>
        <begin position="420"/>
        <end position="429"/>
    </location>
</feature>